<dbReference type="Pfam" id="PF07977">
    <property type="entry name" value="FabA"/>
    <property type="match status" value="1"/>
</dbReference>
<dbReference type="NCBIfam" id="NF003509">
    <property type="entry name" value="PRK05174.1"/>
    <property type="match status" value="1"/>
</dbReference>
<keyword evidence="9" id="KW-0443">Lipid metabolism</keyword>
<evidence type="ECO:0000256" key="5">
    <source>
        <dbReference type="ARBA" id="ARBA00011738"/>
    </source>
</evidence>
<dbReference type="GO" id="GO:0006633">
    <property type="term" value="P:fatty acid biosynthetic process"/>
    <property type="evidence" value="ECO:0007669"/>
    <property type="project" value="UniProtKB-UniRule"/>
</dbReference>
<dbReference type="AlphaFoldDB" id="A0A090ALX9"/>
<evidence type="ECO:0000256" key="1">
    <source>
        <dbReference type="ARBA" id="ARBA00001055"/>
    </source>
</evidence>
<dbReference type="UniPathway" id="UPA00094"/>
<dbReference type="GO" id="GO:0019171">
    <property type="term" value="F:(3R)-hydroxyacyl-[acyl-carrier-protein] dehydratase activity"/>
    <property type="evidence" value="ECO:0007669"/>
    <property type="project" value="UniProtKB-UniRule"/>
</dbReference>
<evidence type="ECO:0000256" key="4">
    <source>
        <dbReference type="ARBA" id="ARBA00006714"/>
    </source>
</evidence>
<evidence type="ECO:0000256" key="9">
    <source>
        <dbReference type="ARBA" id="ARBA00023098"/>
    </source>
</evidence>
<dbReference type="PANTHER" id="PTHR30272:SF8">
    <property type="entry name" value="3-HYDROXYDECANOYL-[ACYL-CARRIER-PROTEIN] DEHYDRATASE"/>
    <property type="match status" value="1"/>
</dbReference>
<evidence type="ECO:0000256" key="13">
    <source>
        <dbReference type="NCBIfam" id="TIGR01749"/>
    </source>
</evidence>
<dbReference type="InterPro" id="IPR010083">
    <property type="entry name" value="FabA"/>
</dbReference>
<evidence type="ECO:0000256" key="12">
    <source>
        <dbReference type="ARBA" id="ARBA00023239"/>
    </source>
</evidence>
<sequence length="178" mass="20065">MFIKRSSYKKEDLVSAGYKKLFGENSPPLPSGRMLMIDRITKIMENGGKYDKGFIEAELDINLKLWFFSCHFIDDPVMPGCLGLDAMWQLVGFFLGWLGSKGKGRALGVGQVKFIGQILPSSKKVTYQVHFKRVINRALIMGIADGEVFVDKNLIYTTKDLKVGLFKNTSLFQSKKVI</sequence>
<dbReference type="RefSeq" id="WP_041063142.1">
    <property type="nucleotide sequence ID" value="NZ_AP014521.1"/>
</dbReference>
<name>A0A090ALX9_9ENTR</name>
<dbReference type="STRING" id="1410383.TGUWTKB_4370"/>
<dbReference type="NCBIfam" id="TIGR01749">
    <property type="entry name" value="fabA"/>
    <property type="match status" value="1"/>
</dbReference>
<evidence type="ECO:0000256" key="7">
    <source>
        <dbReference type="ARBA" id="ARBA00022516"/>
    </source>
</evidence>
<evidence type="ECO:0000313" key="14">
    <source>
        <dbReference type="EMBL" id="BAP58664.1"/>
    </source>
</evidence>
<dbReference type="GO" id="GO:0005737">
    <property type="term" value="C:cytoplasm"/>
    <property type="evidence" value="ECO:0007669"/>
    <property type="project" value="UniProtKB-SubCell"/>
</dbReference>
<protein>
    <recommendedName>
        <fullName evidence="13">3-hydroxyacyl-[acyl-carrier-protein] dehydratase FabA</fullName>
        <ecNumber evidence="13">4.2.1.59</ecNumber>
    </recommendedName>
</protein>
<dbReference type="EC" id="4.2.1.59" evidence="13"/>
<keyword evidence="15" id="KW-1185">Reference proteome</keyword>
<dbReference type="OrthoDB" id="9786735at2"/>
<dbReference type="GO" id="GO:0016853">
    <property type="term" value="F:isomerase activity"/>
    <property type="evidence" value="ECO:0007669"/>
    <property type="project" value="UniProtKB-KW"/>
</dbReference>
<keyword evidence="10" id="KW-0275">Fatty acid biosynthesis</keyword>
<keyword evidence="11" id="KW-0413">Isomerase</keyword>
<evidence type="ECO:0000256" key="10">
    <source>
        <dbReference type="ARBA" id="ARBA00023160"/>
    </source>
</evidence>
<evidence type="ECO:0000256" key="8">
    <source>
        <dbReference type="ARBA" id="ARBA00022832"/>
    </source>
</evidence>
<comment type="subcellular location">
    <subcellularLocation>
        <location evidence="2">Cytoplasm</location>
    </subcellularLocation>
</comment>
<reference evidence="15" key="1">
    <citation type="submission" date="2013-11" db="EMBL/GenBank/DDBJ databases">
        <title>Symbiont-containing voluminous jelly as an extraordinary maternal gift for overwintering insect nymphs.</title>
        <authorList>
            <person name="Kaiwa N."/>
            <person name="Hosokawa T."/>
            <person name="Nikoh N."/>
            <person name="Meng X.Y."/>
            <person name="Tanahashi M."/>
            <person name="Moriyama M."/>
            <person name="Maeda T."/>
            <person name="Yamaguchi K."/>
            <person name="Shigenobu S."/>
            <person name="Ito M."/>
            <person name="Fukatsu T."/>
        </authorList>
    </citation>
    <scope>NUCLEOTIDE SEQUENCE [LARGE SCALE GENOMIC DNA]</scope>
    <source>
        <strain evidence="15">UwTKB</strain>
    </source>
</reference>
<keyword evidence="7" id="KW-0444">Lipid biosynthesis</keyword>
<organism evidence="14 15">
    <name type="scientific">Candidatus Tachikawaea gelatinosa</name>
    <dbReference type="NCBI Taxonomy" id="1410383"/>
    <lineage>
        <taxon>Bacteria</taxon>
        <taxon>Pseudomonadati</taxon>
        <taxon>Pseudomonadota</taxon>
        <taxon>Gammaproteobacteria</taxon>
        <taxon>Enterobacterales</taxon>
        <taxon>Enterobacteriaceae</taxon>
        <taxon>Candidatus Tachikawaea</taxon>
    </lineage>
</organism>
<evidence type="ECO:0000256" key="11">
    <source>
        <dbReference type="ARBA" id="ARBA00023235"/>
    </source>
</evidence>
<keyword evidence="12" id="KW-0456">Lyase</keyword>
<comment type="similarity">
    <text evidence="4">Belongs to the thioester dehydratase family. FabA subfamily.</text>
</comment>
<dbReference type="CDD" id="cd01287">
    <property type="entry name" value="FabA"/>
    <property type="match status" value="1"/>
</dbReference>
<keyword evidence="6" id="KW-0963">Cytoplasm</keyword>
<proteinExistence type="inferred from homology"/>
<evidence type="ECO:0000256" key="3">
    <source>
        <dbReference type="ARBA" id="ARBA00005194"/>
    </source>
</evidence>
<dbReference type="SUPFAM" id="SSF54637">
    <property type="entry name" value="Thioesterase/thiol ester dehydrase-isomerase"/>
    <property type="match status" value="1"/>
</dbReference>
<dbReference type="PANTHER" id="PTHR30272">
    <property type="entry name" value="3-HYDROXYACYL-[ACYL-CARRIER-PROTEIN] DEHYDRATASE"/>
    <property type="match status" value="1"/>
</dbReference>
<dbReference type="HOGENOM" id="CLU_097925_0_0_6"/>
<dbReference type="InterPro" id="IPR013114">
    <property type="entry name" value="FabA_FabZ"/>
</dbReference>
<dbReference type="EMBL" id="AP014521">
    <property type="protein sequence ID" value="BAP58664.1"/>
    <property type="molecule type" value="Genomic_DNA"/>
</dbReference>
<dbReference type="InterPro" id="IPR029069">
    <property type="entry name" value="HotDog_dom_sf"/>
</dbReference>
<gene>
    <name evidence="14" type="primary">fabA</name>
    <name evidence="14" type="ORF">TGUWTKB_4370</name>
</gene>
<dbReference type="KEGG" id="sbw:TGUWTKB_4370"/>
<evidence type="ECO:0000256" key="6">
    <source>
        <dbReference type="ARBA" id="ARBA00022490"/>
    </source>
</evidence>
<reference evidence="14 15" key="2">
    <citation type="journal article" date="2014" name="Curr. Biol.">
        <title>Symbiont-Supplemented Maternal Investment Underpinning Host's Ecological Adaptation.</title>
        <authorList>
            <person name="Kaiwa N."/>
            <person name="Hosokawa T."/>
            <person name="Nikoh N."/>
            <person name="Tanahashi M."/>
            <person name="Moriyama M."/>
            <person name="Meng X.Y."/>
            <person name="Maeda T."/>
            <person name="Yamaguchi K."/>
            <person name="Shigenobu S."/>
            <person name="Ito M."/>
            <person name="Fukatsu T."/>
        </authorList>
    </citation>
    <scope>NUCLEOTIDE SEQUENCE [LARGE SCALE GENOMIC DNA]</scope>
    <source>
        <strain evidence="14 15">UwTKB</strain>
    </source>
</reference>
<dbReference type="Gene3D" id="3.10.129.10">
    <property type="entry name" value="Hotdog Thioesterase"/>
    <property type="match status" value="1"/>
</dbReference>
<dbReference type="Proteomes" id="UP000031627">
    <property type="component" value="Chromosome"/>
</dbReference>
<keyword evidence="8" id="KW-0276">Fatty acid metabolism</keyword>
<comment type="subunit">
    <text evidence="5">Homodimer.</text>
</comment>
<comment type="pathway">
    <text evidence="3">Lipid metabolism; fatty acid biosynthesis.</text>
</comment>
<accession>A0A090ALX9</accession>
<evidence type="ECO:0000313" key="15">
    <source>
        <dbReference type="Proteomes" id="UP000031627"/>
    </source>
</evidence>
<evidence type="ECO:0000256" key="2">
    <source>
        <dbReference type="ARBA" id="ARBA00004496"/>
    </source>
</evidence>
<comment type="catalytic activity">
    <reaction evidence="1">
        <text>a (3R)-hydroxyacyl-[ACP] = a (2E)-enoyl-[ACP] + H2O</text>
        <dbReference type="Rhea" id="RHEA:13097"/>
        <dbReference type="Rhea" id="RHEA-COMP:9925"/>
        <dbReference type="Rhea" id="RHEA-COMP:9945"/>
        <dbReference type="ChEBI" id="CHEBI:15377"/>
        <dbReference type="ChEBI" id="CHEBI:78784"/>
        <dbReference type="ChEBI" id="CHEBI:78827"/>
        <dbReference type="EC" id="4.2.1.59"/>
    </reaction>
</comment>